<dbReference type="InterPro" id="IPR050445">
    <property type="entry name" value="Bact_polysacc_biosynth/exp"/>
</dbReference>
<sequence length="526" mass="55454">MTVERAMRMLRERWGIAVLCVLLGLLGAGVATYLTPRAYSSDVTLFVSLQGRAESSDDAYQADRLAQARVQSYVPLLTDERITQPVIDRLALAMTPAELASRITVTVEPESTVLTAAVRDATPDGAAAIANAVAAEFVGLVGELEQPIGPAPPPPPPGQPAQESTRIGVQVVRPAVAQPAPVSPDVPFNLALGGALGLLIGIAAMVVRDMRDTSVRSAADVEELAEVPVLAEIAHDRRVPTRPLLVDDPFGSPRAEAFRKLRTNLQFLNGVRGRGVIVVTSARVGEGTSTTACNLAITLAEAGNRVLLVDANLRDPGVADYLGVDSIPGLVDVLAGRMVWPYARKPWNRGGFDVLPAGSVAQDHSQLLSSFGLADLLADMRNHYHFIVVDTPALLPVSDAAAVAARADGVVLVVQHRQTSKEQVAAAVAALRSVSARLLGTVLTMRRGRPGPDARLPSYRTPPPPPRRDLPPVPMPVRPEITSPPLGIPQAIPEQGTNGKSHGGDPEPAAGHADGSTRRPSPTPRS</sequence>
<gene>
    <name evidence="4" type="ORF">FB388_0461</name>
</gene>
<evidence type="ECO:0000313" key="5">
    <source>
        <dbReference type="Proteomes" id="UP000319818"/>
    </source>
</evidence>
<dbReference type="SUPFAM" id="SSF52540">
    <property type="entry name" value="P-loop containing nucleoside triphosphate hydrolases"/>
    <property type="match status" value="1"/>
</dbReference>
<dbReference type="PANTHER" id="PTHR32309:SF13">
    <property type="entry name" value="FERRIC ENTEROBACTIN TRANSPORT PROTEIN FEPE"/>
    <property type="match status" value="1"/>
</dbReference>
<evidence type="ECO:0000256" key="3">
    <source>
        <dbReference type="SAM" id="MobiDB-lite"/>
    </source>
</evidence>
<dbReference type="CDD" id="cd05387">
    <property type="entry name" value="BY-kinase"/>
    <property type="match status" value="1"/>
</dbReference>
<protein>
    <submittedName>
        <fullName evidence="4">Capsular exopolysaccharide synthesis family protein</fullName>
    </submittedName>
</protein>
<proteinExistence type="predicted"/>
<organism evidence="4 5">
    <name type="scientific">Pseudonocardia cypriaca</name>
    <dbReference type="NCBI Taxonomy" id="882449"/>
    <lineage>
        <taxon>Bacteria</taxon>
        <taxon>Bacillati</taxon>
        <taxon>Actinomycetota</taxon>
        <taxon>Actinomycetes</taxon>
        <taxon>Pseudonocardiales</taxon>
        <taxon>Pseudonocardiaceae</taxon>
        <taxon>Pseudonocardia</taxon>
    </lineage>
</organism>
<accession>A0A543GAK2</accession>
<feature type="compositionally biased region" description="Pro residues" evidence="3">
    <location>
        <begin position="460"/>
        <end position="477"/>
    </location>
</feature>
<dbReference type="NCBIfam" id="TIGR01007">
    <property type="entry name" value="eps_fam"/>
    <property type="match status" value="1"/>
</dbReference>
<dbReference type="Proteomes" id="UP000319818">
    <property type="component" value="Unassembled WGS sequence"/>
</dbReference>
<name>A0A543GAK2_9PSEU</name>
<comment type="caution">
    <text evidence="4">The sequence shown here is derived from an EMBL/GenBank/DDBJ whole genome shotgun (WGS) entry which is preliminary data.</text>
</comment>
<dbReference type="RefSeq" id="WP_142096163.1">
    <property type="nucleotide sequence ID" value="NZ_VFPH01000001.1"/>
</dbReference>
<dbReference type="Pfam" id="PF10609">
    <property type="entry name" value="ParA"/>
    <property type="match status" value="1"/>
</dbReference>
<evidence type="ECO:0000256" key="1">
    <source>
        <dbReference type="ARBA" id="ARBA00022741"/>
    </source>
</evidence>
<dbReference type="InterPro" id="IPR033756">
    <property type="entry name" value="YlxH/NBP35"/>
</dbReference>
<evidence type="ECO:0000313" key="4">
    <source>
        <dbReference type="EMBL" id="TQM43120.1"/>
    </source>
</evidence>
<keyword evidence="1" id="KW-0547">Nucleotide-binding</keyword>
<keyword evidence="2" id="KW-0067">ATP-binding</keyword>
<dbReference type="GO" id="GO:0004713">
    <property type="term" value="F:protein tyrosine kinase activity"/>
    <property type="evidence" value="ECO:0007669"/>
    <property type="project" value="TreeGrafter"/>
</dbReference>
<dbReference type="Gene3D" id="3.40.50.300">
    <property type="entry name" value="P-loop containing nucleotide triphosphate hydrolases"/>
    <property type="match status" value="1"/>
</dbReference>
<keyword evidence="5" id="KW-1185">Reference proteome</keyword>
<feature type="region of interest" description="Disordered" evidence="3">
    <location>
        <begin position="445"/>
        <end position="526"/>
    </location>
</feature>
<dbReference type="InterPro" id="IPR027417">
    <property type="entry name" value="P-loop_NTPase"/>
</dbReference>
<dbReference type="EMBL" id="VFPH01000001">
    <property type="protein sequence ID" value="TQM43120.1"/>
    <property type="molecule type" value="Genomic_DNA"/>
</dbReference>
<dbReference type="InterPro" id="IPR005702">
    <property type="entry name" value="Wzc-like_C"/>
</dbReference>
<dbReference type="GO" id="GO:0005524">
    <property type="term" value="F:ATP binding"/>
    <property type="evidence" value="ECO:0007669"/>
    <property type="project" value="UniProtKB-KW"/>
</dbReference>
<dbReference type="PANTHER" id="PTHR32309">
    <property type="entry name" value="TYROSINE-PROTEIN KINASE"/>
    <property type="match status" value="1"/>
</dbReference>
<dbReference type="GO" id="GO:0005886">
    <property type="term" value="C:plasma membrane"/>
    <property type="evidence" value="ECO:0007669"/>
    <property type="project" value="TreeGrafter"/>
</dbReference>
<dbReference type="AlphaFoldDB" id="A0A543GAK2"/>
<dbReference type="OrthoDB" id="9812433at2"/>
<evidence type="ECO:0000256" key="2">
    <source>
        <dbReference type="ARBA" id="ARBA00022840"/>
    </source>
</evidence>
<reference evidence="4 5" key="1">
    <citation type="submission" date="2019-06" db="EMBL/GenBank/DDBJ databases">
        <title>Sequencing the genomes of 1000 actinobacteria strains.</title>
        <authorList>
            <person name="Klenk H.-P."/>
        </authorList>
    </citation>
    <scope>NUCLEOTIDE SEQUENCE [LARGE SCALE GENOMIC DNA]</scope>
    <source>
        <strain evidence="4 5">DSM 45511</strain>
    </source>
</reference>